<keyword evidence="8 15" id="KW-0675">Receptor</keyword>
<organism evidence="15 16">
    <name type="scientific">Leptotrombidium deliense</name>
    <dbReference type="NCBI Taxonomy" id="299467"/>
    <lineage>
        <taxon>Eukaryota</taxon>
        <taxon>Metazoa</taxon>
        <taxon>Ecdysozoa</taxon>
        <taxon>Arthropoda</taxon>
        <taxon>Chelicerata</taxon>
        <taxon>Arachnida</taxon>
        <taxon>Acari</taxon>
        <taxon>Acariformes</taxon>
        <taxon>Trombidiformes</taxon>
        <taxon>Prostigmata</taxon>
        <taxon>Anystina</taxon>
        <taxon>Parasitengona</taxon>
        <taxon>Trombiculoidea</taxon>
        <taxon>Trombiculidae</taxon>
        <taxon>Leptotrombidium</taxon>
    </lineage>
</organism>
<feature type="domain" description="Solute-binding protein family 3/N-terminal" evidence="12">
    <location>
        <begin position="1"/>
        <end position="271"/>
    </location>
</feature>
<evidence type="ECO:0000256" key="1">
    <source>
        <dbReference type="ARBA" id="ARBA00004141"/>
    </source>
</evidence>
<dbReference type="InterPro" id="IPR001638">
    <property type="entry name" value="Solute-binding_3/MltF_N"/>
</dbReference>
<dbReference type="GO" id="GO:0015276">
    <property type="term" value="F:ligand-gated monoatomic ion channel activity"/>
    <property type="evidence" value="ECO:0007669"/>
    <property type="project" value="InterPro"/>
</dbReference>
<evidence type="ECO:0000256" key="4">
    <source>
        <dbReference type="ARBA" id="ARBA00022692"/>
    </source>
</evidence>
<keyword evidence="3" id="KW-0813">Transport</keyword>
<evidence type="ECO:0000313" key="15">
    <source>
        <dbReference type="EMBL" id="RWS21524.1"/>
    </source>
</evidence>
<feature type="domain" description="Ionotropic glutamate receptor C-terminal" evidence="13">
    <location>
        <begin position="1"/>
        <end position="270"/>
    </location>
</feature>
<accession>A0A443S204</accession>
<dbReference type="VEuPathDB" id="VectorBase:LDEU010516"/>
<keyword evidence="10" id="KW-1071">Ligand-gated ion channel</keyword>
<keyword evidence="11" id="KW-0407">Ion channel</keyword>
<dbReference type="SMART" id="SM00918">
    <property type="entry name" value="Lig_chan-Glu_bd"/>
    <property type="match status" value="1"/>
</dbReference>
<evidence type="ECO:0000256" key="3">
    <source>
        <dbReference type="ARBA" id="ARBA00022448"/>
    </source>
</evidence>
<keyword evidence="16" id="KW-1185">Reference proteome</keyword>
<dbReference type="PANTHER" id="PTHR18966">
    <property type="entry name" value="IONOTROPIC GLUTAMATE RECEPTOR"/>
    <property type="match status" value="1"/>
</dbReference>
<evidence type="ECO:0000256" key="2">
    <source>
        <dbReference type="ARBA" id="ARBA00008685"/>
    </source>
</evidence>
<dbReference type="InterPro" id="IPR019594">
    <property type="entry name" value="Glu/Gly-bd"/>
</dbReference>
<dbReference type="GO" id="GO:0016020">
    <property type="term" value="C:membrane"/>
    <property type="evidence" value="ECO:0007669"/>
    <property type="project" value="UniProtKB-SubCell"/>
</dbReference>
<evidence type="ECO:0000256" key="9">
    <source>
        <dbReference type="ARBA" id="ARBA00023180"/>
    </source>
</evidence>
<sequence length="296" mass="33695">VVTVPTAPFLTAYERVHNETYEGYLIDLLNELRKYFVFEYEIHTSKDNRYGTISDNGTWSGMVGELLNNETDLVVADFTVTEERMKVIDFSYPFMSTGIGILAKRAPYFLSPGDVEIDDRIAEGGEVYRPMVFYPVASANDLPNQDIVEYGAVRGGSTQAFFKNSQNAVYKKIGEHLQKNNENLPASAGEGFQRVINESGKYVFFMEEASIDYYMGSTCAVTQMGNLINHRSYAIGMRKNFEHKESIDRAILKLQEMNALTRLRNKWFARPTVCDKALDKVYMRNALNLLLTEVKQ</sequence>
<reference evidence="15 16" key="1">
    <citation type="journal article" date="2018" name="Gigascience">
        <title>Genomes of trombidid mites reveal novel predicted allergens and laterally-transferred genes associated with secondary metabolism.</title>
        <authorList>
            <person name="Dong X."/>
            <person name="Chaisiri K."/>
            <person name="Xia D."/>
            <person name="Armstrong S.D."/>
            <person name="Fang Y."/>
            <person name="Donnelly M.J."/>
            <person name="Kadowaki T."/>
            <person name="McGarry J.W."/>
            <person name="Darby A.C."/>
            <person name="Makepeace B.L."/>
        </authorList>
    </citation>
    <scope>NUCLEOTIDE SEQUENCE [LARGE SCALE GENOMIC DNA]</scope>
    <source>
        <strain evidence="15">UoL-UT</strain>
    </source>
</reference>
<dbReference type="InterPro" id="IPR001320">
    <property type="entry name" value="Iontro_rcpt_C"/>
</dbReference>
<proteinExistence type="inferred from homology"/>
<evidence type="ECO:0000256" key="6">
    <source>
        <dbReference type="ARBA" id="ARBA00023065"/>
    </source>
</evidence>
<feature type="domain" description="Ionotropic glutamate receptor L-glutamate and glycine-binding" evidence="14">
    <location>
        <begin position="5"/>
        <end position="68"/>
    </location>
</feature>
<comment type="subcellular location">
    <subcellularLocation>
        <location evidence="1">Membrane</location>
        <topology evidence="1">Multi-pass membrane protein</topology>
    </subcellularLocation>
</comment>
<dbReference type="EMBL" id="NCKV01011847">
    <property type="protein sequence ID" value="RWS21524.1"/>
    <property type="molecule type" value="Genomic_DNA"/>
</dbReference>
<comment type="similarity">
    <text evidence="2">Belongs to the glutamate-gated ion channel (TC 1.A.10.1) family.</text>
</comment>
<dbReference type="CDD" id="cd13685">
    <property type="entry name" value="PBP2_iGluR_non_NMDA_like"/>
    <property type="match status" value="1"/>
</dbReference>
<keyword evidence="7" id="KW-0472">Membrane</keyword>
<dbReference type="InterPro" id="IPR015683">
    <property type="entry name" value="Ionotropic_Glu_rcpt"/>
</dbReference>
<dbReference type="Gene3D" id="3.40.190.10">
    <property type="entry name" value="Periplasmic binding protein-like II"/>
    <property type="match status" value="2"/>
</dbReference>
<dbReference type="SMART" id="SM00062">
    <property type="entry name" value="PBPb"/>
    <property type="match status" value="1"/>
</dbReference>
<protein>
    <submittedName>
        <fullName evidence="15">Glutamate receptor ionotropic</fullName>
    </submittedName>
</protein>
<evidence type="ECO:0000256" key="8">
    <source>
        <dbReference type="ARBA" id="ARBA00023170"/>
    </source>
</evidence>
<evidence type="ECO:0000256" key="10">
    <source>
        <dbReference type="ARBA" id="ARBA00023286"/>
    </source>
</evidence>
<dbReference type="Proteomes" id="UP000288716">
    <property type="component" value="Unassembled WGS sequence"/>
</dbReference>
<keyword evidence="9" id="KW-0325">Glycoprotein</keyword>
<evidence type="ECO:0000256" key="11">
    <source>
        <dbReference type="ARBA" id="ARBA00023303"/>
    </source>
</evidence>
<dbReference type="AlphaFoldDB" id="A0A443S204"/>
<evidence type="ECO:0000256" key="5">
    <source>
        <dbReference type="ARBA" id="ARBA00022989"/>
    </source>
</evidence>
<dbReference type="FunFam" id="3.40.190.10:FF:000024">
    <property type="entry name" value="Glutamate receptor, ionotropic, delta 1"/>
    <property type="match status" value="1"/>
</dbReference>
<dbReference type="Pfam" id="PF10613">
    <property type="entry name" value="Lig_chan-Glu_bd"/>
    <property type="match status" value="1"/>
</dbReference>
<keyword evidence="5" id="KW-1133">Transmembrane helix</keyword>
<evidence type="ECO:0000259" key="14">
    <source>
        <dbReference type="SMART" id="SM00918"/>
    </source>
</evidence>
<evidence type="ECO:0000256" key="7">
    <source>
        <dbReference type="ARBA" id="ARBA00023136"/>
    </source>
</evidence>
<evidence type="ECO:0000259" key="13">
    <source>
        <dbReference type="SMART" id="SM00079"/>
    </source>
</evidence>
<dbReference type="SUPFAM" id="SSF53850">
    <property type="entry name" value="Periplasmic binding protein-like II"/>
    <property type="match status" value="1"/>
</dbReference>
<gene>
    <name evidence="15" type="ORF">B4U80_05066</name>
</gene>
<keyword evidence="4" id="KW-0812">Transmembrane</keyword>
<comment type="caution">
    <text evidence="15">The sequence shown here is derived from an EMBL/GenBank/DDBJ whole genome shotgun (WGS) entry which is preliminary data.</text>
</comment>
<dbReference type="STRING" id="299467.A0A443S204"/>
<dbReference type="SMART" id="SM00079">
    <property type="entry name" value="PBPe"/>
    <property type="match status" value="1"/>
</dbReference>
<dbReference type="OrthoDB" id="6511345at2759"/>
<evidence type="ECO:0000313" key="16">
    <source>
        <dbReference type="Proteomes" id="UP000288716"/>
    </source>
</evidence>
<evidence type="ECO:0000259" key="12">
    <source>
        <dbReference type="SMART" id="SM00062"/>
    </source>
</evidence>
<name>A0A443S204_9ACAR</name>
<feature type="non-terminal residue" evidence="15">
    <location>
        <position position="1"/>
    </location>
</feature>
<keyword evidence="6" id="KW-0406">Ion transport</keyword>